<evidence type="ECO:0000313" key="7">
    <source>
        <dbReference type="Proteomes" id="UP000188219"/>
    </source>
</evidence>
<evidence type="ECO:0000256" key="4">
    <source>
        <dbReference type="PIRNR" id="PIRNR006707"/>
    </source>
</evidence>
<dbReference type="InterPro" id="IPR052362">
    <property type="entry name" value="HTH-GbsR_regulator"/>
</dbReference>
<dbReference type="OrthoDB" id="9792628at2"/>
<dbReference type="PANTHER" id="PTHR38465">
    <property type="entry name" value="HTH-TYPE TRANSCRIPTIONAL REGULATOR MJ1563-RELATED"/>
    <property type="match status" value="1"/>
</dbReference>
<dbReference type="CDD" id="cd00090">
    <property type="entry name" value="HTH_ARSR"/>
    <property type="match status" value="1"/>
</dbReference>
<gene>
    <name evidence="6" type="ORF">Mag101_03360</name>
</gene>
<dbReference type="eggNOG" id="COG1510">
    <property type="taxonomic scope" value="Bacteria"/>
</dbReference>
<feature type="domain" description="HTH marR-type" evidence="5">
    <location>
        <begin position="22"/>
        <end position="80"/>
    </location>
</feature>
<proteinExistence type="inferred from homology"/>
<dbReference type="GO" id="GO:0003677">
    <property type="term" value="F:DNA binding"/>
    <property type="evidence" value="ECO:0007669"/>
    <property type="project" value="UniProtKB-UniRule"/>
</dbReference>
<dbReference type="RefSeq" id="WP_077400774.1">
    <property type="nucleotide sequence ID" value="NZ_CP019650.1"/>
</dbReference>
<sequence>MKLSNQAQAFVLHFGEMGSRWGFNRTVGQMFALLTIHNEPVNADQLAEALKISRGNVSMGLKELQAWRLIELHHQPGDRKDYFTAAGSIWDLARTVFEERRKRELDPTLTLLRQLLLTEPRDEQESVAQEKIQEVYSLLEMLDQFANTLSKLDEKDLLKLMKLGSGLNKLLDLKSKATGSGAKKNSTRK</sequence>
<dbReference type="InterPro" id="IPR036388">
    <property type="entry name" value="WH-like_DNA-bd_sf"/>
</dbReference>
<dbReference type="SUPFAM" id="SSF46785">
    <property type="entry name" value="Winged helix' DNA-binding domain"/>
    <property type="match status" value="1"/>
</dbReference>
<dbReference type="PANTHER" id="PTHR38465:SF1">
    <property type="entry name" value="HTH-TYPE TRANSCRIPTIONAL REGULATOR MJ1563-RELATED"/>
    <property type="match status" value="1"/>
</dbReference>
<protein>
    <recommendedName>
        <fullName evidence="4">HTH-type transcriptional regulator</fullName>
    </recommendedName>
</protein>
<dbReference type="PIRSF" id="PIRSF006707">
    <property type="entry name" value="MJ1563"/>
    <property type="match status" value="1"/>
</dbReference>
<dbReference type="AlphaFoldDB" id="A0A1Q2M253"/>
<keyword evidence="2 4" id="KW-0238">DNA-binding</keyword>
<evidence type="ECO:0000313" key="6">
    <source>
        <dbReference type="EMBL" id="AQQ66784.1"/>
    </source>
</evidence>
<dbReference type="KEGG" id="maga:Mag101_03360"/>
<evidence type="ECO:0000256" key="3">
    <source>
        <dbReference type="ARBA" id="ARBA00023163"/>
    </source>
</evidence>
<dbReference type="EMBL" id="CP019650">
    <property type="protein sequence ID" value="AQQ66784.1"/>
    <property type="molecule type" value="Genomic_DNA"/>
</dbReference>
<evidence type="ECO:0000256" key="2">
    <source>
        <dbReference type="ARBA" id="ARBA00023125"/>
    </source>
</evidence>
<comment type="similarity">
    <text evidence="4">Belongs to the GbsR family.</text>
</comment>
<keyword evidence="7" id="KW-1185">Reference proteome</keyword>
<dbReference type="InterPro" id="IPR011991">
    <property type="entry name" value="ArsR-like_HTH"/>
</dbReference>
<keyword evidence="1 4" id="KW-0805">Transcription regulation</keyword>
<keyword evidence="3 4" id="KW-0804">Transcription</keyword>
<dbReference type="Pfam" id="PF12802">
    <property type="entry name" value="MarR_2"/>
    <property type="match status" value="1"/>
</dbReference>
<dbReference type="GO" id="GO:0003700">
    <property type="term" value="F:DNA-binding transcription factor activity"/>
    <property type="evidence" value="ECO:0007669"/>
    <property type="project" value="InterPro"/>
</dbReference>
<dbReference type="InterPro" id="IPR000835">
    <property type="entry name" value="HTH_MarR-typ"/>
</dbReference>
<accession>A0A1Q2M253</accession>
<name>A0A1Q2M253_9GAMM</name>
<dbReference type="Gene3D" id="1.10.10.10">
    <property type="entry name" value="Winged helix-like DNA-binding domain superfamily/Winged helix DNA-binding domain"/>
    <property type="match status" value="1"/>
</dbReference>
<organism evidence="6 7">
    <name type="scientific">Microbulbifer agarilyticus</name>
    <dbReference type="NCBI Taxonomy" id="260552"/>
    <lineage>
        <taxon>Bacteria</taxon>
        <taxon>Pseudomonadati</taxon>
        <taxon>Pseudomonadota</taxon>
        <taxon>Gammaproteobacteria</taxon>
        <taxon>Cellvibrionales</taxon>
        <taxon>Microbulbiferaceae</taxon>
        <taxon>Microbulbifer</taxon>
    </lineage>
</organism>
<reference evidence="6" key="1">
    <citation type="submission" date="2017-02" db="EMBL/GenBank/DDBJ databases">
        <title>Genome of Microbulbifer agarilyticus GP101.</title>
        <authorList>
            <person name="Jung J."/>
            <person name="Bae S.S."/>
            <person name="Baek K."/>
        </authorList>
    </citation>
    <scope>NUCLEOTIDE SEQUENCE [LARGE SCALE GENOMIC DNA]</scope>
    <source>
        <strain evidence="6">GP101</strain>
    </source>
</reference>
<evidence type="ECO:0000259" key="5">
    <source>
        <dbReference type="Pfam" id="PF12802"/>
    </source>
</evidence>
<dbReference type="InterPro" id="IPR036390">
    <property type="entry name" value="WH_DNA-bd_sf"/>
</dbReference>
<evidence type="ECO:0000256" key="1">
    <source>
        <dbReference type="ARBA" id="ARBA00023015"/>
    </source>
</evidence>
<dbReference type="STRING" id="260552.Mag101_03360"/>
<dbReference type="InterPro" id="IPR026282">
    <property type="entry name" value="MJ1563"/>
</dbReference>
<dbReference type="Proteomes" id="UP000188219">
    <property type="component" value="Chromosome"/>
</dbReference>